<dbReference type="SMART" id="SM00382">
    <property type="entry name" value="AAA"/>
    <property type="match status" value="1"/>
</dbReference>
<dbReference type="CDD" id="cd18584">
    <property type="entry name" value="ABC_6TM_AarD_CydD"/>
    <property type="match status" value="1"/>
</dbReference>
<keyword evidence="6 8" id="KW-1133">Transmembrane helix</keyword>
<dbReference type="GO" id="GO:0042883">
    <property type="term" value="P:cysteine transport"/>
    <property type="evidence" value="ECO:0007669"/>
    <property type="project" value="InterPro"/>
</dbReference>
<dbReference type="Gene3D" id="1.20.1560.10">
    <property type="entry name" value="ABC transporter type 1, transmembrane domain"/>
    <property type="match status" value="1"/>
</dbReference>
<evidence type="ECO:0000313" key="11">
    <source>
        <dbReference type="EMBL" id="AGF49345.1"/>
    </source>
</evidence>
<dbReference type="InterPro" id="IPR003593">
    <property type="entry name" value="AAA+_ATPase"/>
</dbReference>
<sequence length="576" mass="64836">MSKSNMLGKSGKVWLGKLIVFAKFHVFLAILLPLFGSVLLVLQSWILSIILNSAFVEHISRDNLMSSIYLFAFLVIMRANIIYVQELCAIKASEIIKTNIREILYRSLYENSYIWTRGQVSGSIASGIVEQVELLDGYFHKYLPISISAVIVPISFSIIIFYFDKIIGTILFISVPLIPLFMALIGYGAERASIKYLDAFSWLSGFFADRLRGLMTLKLYGCEERELTSVVNASNDLKDRTLSVLKIAFLSSAVLEFFSAMGVACIAVYVGLTFLNFINIGRESFNLQLGLFFLLMAPEVYNPLRQMALYYHDRASAHAAVNKIEELFNGLPDLNHPSLTSTENCKSINHSSSIGNSILMSVMDLEIKDSNSNKNILNKVSFDIIRFNHIALTGVSGVGKTSLLESMVGLRKYDGQIKFEDHDLMHLDEGFLRRKTFLVSQHPYIFQDSIFENIKIANPKASYAEVLEASRLALVYDFIKNLPKGLDTVLGKGGIGISRGQIQRLSMARLFLRDPDFILLDEPTAHLDKDTEKKLLQNILNFSKNKTLVLITHSPSVYENMPIVWRLDNGKINNIL</sequence>
<proteinExistence type="predicted"/>
<accession>M1MC10</accession>
<keyword evidence="3 8" id="KW-0812">Transmembrane</keyword>
<dbReference type="Pfam" id="PF00664">
    <property type="entry name" value="ABC_membrane"/>
    <property type="match status" value="1"/>
</dbReference>
<keyword evidence="2" id="KW-1003">Cell membrane</keyword>
<keyword evidence="4" id="KW-0547">Nucleotide-binding</keyword>
<feature type="transmembrane region" description="Helical" evidence="8">
    <location>
        <begin position="20"/>
        <end position="46"/>
    </location>
</feature>
<reference evidence="11 12" key="1">
    <citation type="journal article" date="2013" name="Genome Biol. Evol.">
        <title>Genome evolution and phylogenomic analysis of candidatus kinetoplastibacterium, the betaproteobacterial endosymbionts of strigomonas and angomonas.</title>
        <authorList>
            <person name="Alves J.M."/>
            <person name="Serrano M.G."/>
            <person name="Maia da Silva F."/>
            <person name="Voegtly L.J."/>
            <person name="Matveyev A.V."/>
            <person name="Teixeira M.M."/>
            <person name="Camargo E.P."/>
            <person name="Buck G.A."/>
        </authorList>
    </citation>
    <scope>NUCLEOTIDE SEQUENCE [LARGE SCALE GENOMIC DNA]</scope>
    <source>
        <strain evidence="11 12">TCC219</strain>
    </source>
</reference>
<evidence type="ECO:0000256" key="5">
    <source>
        <dbReference type="ARBA" id="ARBA00022840"/>
    </source>
</evidence>
<dbReference type="InterPro" id="IPR003439">
    <property type="entry name" value="ABC_transporter-like_ATP-bd"/>
</dbReference>
<organism evidence="11 12">
    <name type="scientific">Candidatus Kinetoplastidibacterium galati TCC219</name>
    <dbReference type="NCBI Taxonomy" id="1208921"/>
    <lineage>
        <taxon>Bacteria</taxon>
        <taxon>Pseudomonadati</taxon>
        <taxon>Pseudomonadota</taxon>
        <taxon>Betaproteobacteria</taxon>
        <taxon>Candidatus Kinetoplastidibacterium</taxon>
    </lineage>
</organism>
<dbReference type="STRING" id="1208921.ST1E_0082"/>
<dbReference type="SUPFAM" id="SSF52540">
    <property type="entry name" value="P-loop containing nucleoside triphosphate hydrolases"/>
    <property type="match status" value="1"/>
</dbReference>
<dbReference type="GO" id="GO:0005886">
    <property type="term" value="C:plasma membrane"/>
    <property type="evidence" value="ECO:0007669"/>
    <property type="project" value="UniProtKB-SubCell"/>
</dbReference>
<dbReference type="eggNOG" id="COG4988">
    <property type="taxonomic scope" value="Bacteria"/>
</dbReference>
<evidence type="ECO:0000256" key="6">
    <source>
        <dbReference type="ARBA" id="ARBA00022989"/>
    </source>
</evidence>
<dbReference type="GO" id="GO:0034040">
    <property type="term" value="F:ATPase-coupled lipid transmembrane transporter activity"/>
    <property type="evidence" value="ECO:0007669"/>
    <property type="project" value="TreeGrafter"/>
</dbReference>
<dbReference type="InterPro" id="IPR011527">
    <property type="entry name" value="ABC1_TM_dom"/>
</dbReference>
<evidence type="ECO:0000313" key="12">
    <source>
        <dbReference type="Proteomes" id="UP000011658"/>
    </source>
</evidence>
<evidence type="ECO:0000256" key="7">
    <source>
        <dbReference type="ARBA" id="ARBA00023136"/>
    </source>
</evidence>
<dbReference type="OrthoDB" id="9806127at2"/>
<dbReference type="PROSITE" id="PS50929">
    <property type="entry name" value="ABC_TM1F"/>
    <property type="match status" value="1"/>
</dbReference>
<dbReference type="GO" id="GO:0005524">
    <property type="term" value="F:ATP binding"/>
    <property type="evidence" value="ECO:0007669"/>
    <property type="project" value="UniProtKB-KW"/>
</dbReference>
<protein>
    <submittedName>
        <fullName evidence="11">Subfamily B ATP-binding cassette</fullName>
    </submittedName>
</protein>
<gene>
    <name evidence="11" type="ORF">ST1E_0082</name>
</gene>
<dbReference type="InterPro" id="IPR036640">
    <property type="entry name" value="ABC1_TM_sf"/>
</dbReference>
<dbReference type="NCBIfam" id="TIGR02857">
    <property type="entry name" value="CydD"/>
    <property type="match status" value="1"/>
</dbReference>
<dbReference type="InterPro" id="IPR014216">
    <property type="entry name" value="ABC_transptr_CydD"/>
</dbReference>
<feature type="transmembrane region" description="Helical" evidence="8">
    <location>
        <begin position="169"/>
        <end position="189"/>
    </location>
</feature>
<evidence type="ECO:0000259" key="9">
    <source>
        <dbReference type="PROSITE" id="PS50893"/>
    </source>
</evidence>
<evidence type="ECO:0000259" key="10">
    <source>
        <dbReference type="PROSITE" id="PS50929"/>
    </source>
</evidence>
<dbReference type="KEGG" id="kga:ST1E_0082"/>
<keyword evidence="5 11" id="KW-0067">ATP-binding</keyword>
<name>M1MC10_9PROT</name>
<feature type="transmembrane region" description="Helical" evidence="8">
    <location>
        <begin position="247"/>
        <end position="272"/>
    </location>
</feature>
<dbReference type="Pfam" id="PF00005">
    <property type="entry name" value="ABC_tran"/>
    <property type="match status" value="1"/>
</dbReference>
<dbReference type="HOGENOM" id="CLU_000604_84_9_4"/>
<dbReference type="Gene3D" id="3.40.50.300">
    <property type="entry name" value="P-loop containing nucleotide triphosphate hydrolases"/>
    <property type="match status" value="1"/>
</dbReference>
<keyword evidence="12" id="KW-1185">Reference proteome</keyword>
<dbReference type="AlphaFoldDB" id="M1MC10"/>
<dbReference type="Proteomes" id="UP000011658">
    <property type="component" value="Chromosome"/>
</dbReference>
<dbReference type="EMBL" id="CP003806">
    <property type="protein sequence ID" value="AGF49345.1"/>
    <property type="molecule type" value="Genomic_DNA"/>
</dbReference>
<dbReference type="InterPro" id="IPR039421">
    <property type="entry name" value="Type_1_exporter"/>
</dbReference>
<feature type="transmembrane region" description="Helical" evidence="8">
    <location>
        <begin position="66"/>
        <end position="84"/>
    </location>
</feature>
<evidence type="ECO:0000256" key="1">
    <source>
        <dbReference type="ARBA" id="ARBA00004651"/>
    </source>
</evidence>
<keyword evidence="7 8" id="KW-0472">Membrane</keyword>
<dbReference type="PATRIC" id="fig|1208921.3.peg.636"/>
<dbReference type="InterPro" id="IPR027417">
    <property type="entry name" value="P-loop_NTPase"/>
</dbReference>
<dbReference type="PROSITE" id="PS50893">
    <property type="entry name" value="ABC_TRANSPORTER_2"/>
    <property type="match status" value="1"/>
</dbReference>
<dbReference type="RefSeq" id="WP_015389829.1">
    <property type="nucleotide sequence ID" value="NC_020284.1"/>
</dbReference>
<evidence type="ECO:0000256" key="2">
    <source>
        <dbReference type="ARBA" id="ARBA00022475"/>
    </source>
</evidence>
<evidence type="ECO:0000256" key="3">
    <source>
        <dbReference type="ARBA" id="ARBA00022692"/>
    </source>
</evidence>
<dbReference type="SUPFAM" id="SSF90123">
    <property type="entry name" value="ABC transporter transmembrane region"/>
    <property type="match status" value="1"/>
</dbReference>
<evidence type="ECO:0000256" key="8">
    <source>
        <dbReference type="SAM" id="Phobius"/>
    </source>
</evidence>
<comment type="subcellular location">
    <subcellularLocation>
        <location evidence="1">Cell membrane</location>
        <topology evidence="1">Multi-pass membrane protein</topology>
    </subcellularLocation>
</comment>
<dbReference type="GO" id="GO:0016887">
    <property type="term" value="F:ATP hydrolysis activity"/>
    <property type="evidence" value="ECO:0007669"/>
    <property type="project" value="InterPro"/>
</dbReference>
<dbReference type="PANTHER" id="PTHR24221">
    <property type="entry name" value="ATP-BINDING CASSETTE SUB-FAMILY B"/>
    <property type="match status" value="1"/>
</dbReference>
<dbReference type="GO" id="GO:0140359">
    <property type="term" value="F:ABC-type transporter activity"/>
    <property type="evidence" value="ECO:0007669"/>
    <property type="project" value="InterPro"/>
</dbReference>
<feature type="domain" description="ABC transmembrane type-1" evidence="10">
    <location>
        <begin position="27"/>
        <end position="316"/>
    </location>
</feature>
<evidence type="ECO:0000256" key="4">
    <source>
        <dbReference type="ARBA" id="ARBA00022741"/>
    </source>
</evidence>
<dbReference type="PANTHER" id="PTHR24221:SF261">
    <property type="entry name" value="GLUTATHIONE_L-CYSTEINE TRANSPORT SYSTEM ATP-BINDING_PERMEASE PROTEIN CYDD"/>
    <property type="match status" value="1"/>
</dbReference>
<feature type="domain" description="ABC transporter" evidence="9">
    <location>
        <begin position="360"/>
        <end position="575"/>
    </location>
</feature>
<feature type="transmembrane region" description="Helical" evidence="8">
    <location>
        <begin position="142"/>
        <end position="163"/>
    </location>
</feature>